<accession>A0A444PYM9</accession>
<reference evidence="1 2" key="1">
    <citation type="submission" date="2018-12" db="EMBL/GenBank/DDBJ databases">
        <authorList>
            <person name="Li F."/>
        </authorList>
    </citation>
    <scope>NUCLEOTIDE SEQUENCE [LARGE SCALE GENOMIC DNA]</scope>
    <source>
        <strain evidence="1 2">11W25H-1</strain>
    </source>
</reference>
<dbReference type="RefSeq" id="WP_128493770.1">
    <property type="nucleotide sequence ID" value="NZ_RZNB01000001.1"/>
</dbReference>
<dbReference type="InterPro" id="IPR009061">
    <property type="entry name" value="DNA-bd_dom_put_sf"/>
</dbReference>
<keyword evidence="2" id="KW-1185">Reference proteome</keyword>
<dbReference type="AlphaFoldDB" id="A0A444PYM9"/>
<dbReference type="SUPFAM" id="SSF46955">
    <property type="entry name" value="Putative DNA-binding domain"/>
    <property type="match status" value="1"/>
</dbReference>
<evidence type="ECO:0000313" key="1">
    <source>
        <dbReference type="EMBL" id="RWZ52927.1"/>
    </source>
</evidence>
<gene>
    <name evidence="1" type="ORF">ELQ90_03050</name>
</gene>
<evidence type="ECO:0000313" key="2">
    <source>
        <dbReference type="Proteomes" id="UP000288547"/>
    </source>
</evidence>
<dbReference type="EMBL" id="RZNB01000001">
    <property type="protein sequence ID" value="RWZ52927.1"/>
    <property type="molecule type" value="Genomic_DNA"/>
</dbReference>
<dbReference type="Proteomes" id="UP000288547">
    <property type="component" value="Unassembled WGS sequence"/>
</dbReference>
<name>A0A444PYM9_9MICO</name>
<sequence>MANSTLATPDEVAAWLQVTTERLAKLRKTGRGPHFIKIGREVRYAWKDVHAWCLQTRTSRTPGATK</sequence>
<dbReference type="GO" id="GO:0003677">
    <property type="term" value="F:DNA binding"/>
    <property type="evidence" value="ECO:0007669"/>
    <property type="project" value="UniProtKB-KW"/>
</dbReference>
<protein>
    <submittedName>
        <fullName evidence="1">DNA-binding protein</fullName>
    </submittedName>
</protein>
<keyword evidence="1" id="KW-0238">DNA-binding</keyword>
<dbReference type="OrthoDB" id="3267842at2"/>
<organism evidence="1 2">
    <name type="scientific">Labedella phragmitis</name>
    <dbReference type="NCBI Taxonomy" id="2498849"/>
    <lineage>
        <taxon>Bacteria</taxon>
        <taxon>Bacillati</taxon>
        <taxon>Actinomycetota</taxon>
        <taxon>Actinomycetes</taxon>
        <taxon>Micrococcales</taxon>
        <taxon>Microbacteriaceae</taxon>
        <taxon>Labedella</taxon>
    </lineage>
</organism>
<comment type="caution">
    <text evidence="1">The sequence shown here is derived from an EMBL/GenBank/DDBJ whole genome shotgun (WGS) entry which is preliminary data.</text>
</comment>
<proteinExistence type="predicted"/>